<dbReference type="InterPro" id="IPR029063">
    <property type="entry name" value="SAM-dependent_MTases_sf"/>
</dbReference>
<dbReference type="PANTHER" id="PTHR18895:SF74">
    <property type="entry name" value="MTRF1L RELEASE FACTOR GLUTAMINE METHYLTRANSFERASE"/>
    <property type="match status" value="1"/>
</dbReference>
<dbReference type="eggNOG" id="COG2890">
    <property type="taxonomic scope" value="Bacteria"/>
</dbReference>
<keyword evidence="3 5" id="KW-0949">S-adenosyl-L-methionine</keyword>
<comment type="similarity">
    <text evidence="5">Belongs to the protein N5-glutamine methyltransferase family. PrmC subfamily.</text>
</comment>
<name>C6XAY7_METGS</name>
<keyword evidence="1 5" id="KW-0489">Methyltransferase</keyword>
<dbReference type="PROSITE" id="PS00092">
    <property type="entry name" value="N6_MTASE"/>
    <property type="match status" value="1"/>
</dbReference>
<dbReference type="SUPFAM" id="SSF53335">
    <property type="entry name" value="S-adenosyl-L-methionine-dependent methyltransferases"/>
    <property type="match status" value="1"/>
</dbReference>
<dbReference type="AlphaFoldDB" id="C6XAY7"/>
<dbReference type="Gene3D" id="1.10.8.10">
    <property type="entry name" value="DNA helicase RuvA subunit, C-terminal domain"/>
    <property type="match status" value="1"/>
</dbReference>
<dbReference type="InterPro" id="IPR040758">
    <property type="entry name" value="PrmC_N"/>
</dbReference>
<dbReference type="InterPro" id="IPR004556">
    <property type="entry name" value="HemK-like"/>
</dbReference>
<proteinExistence type="inferred from homology"/>
<feature type="binding site" evidence="5">
    <location>
        <begin position="203"/>
        <end position="206"/>
    </location>
    <ligand>
        <name>substrate</name>
    </ligand>
</feature>
<dbReference type="EC" id="2.1.1.297" evidence="5"/>
<keyword evidence="9" id="KW-1185">Reference proteome</keyword>
<feature type="binding site" evidence="5">
    <location>
        <begin position="125"/>
        <end position="129"/>
    </location>
    <ligand>
        <name>S-adenosyl-L-methionine</name>
        <dbReference type="ChEBI" id="CHEBI:59789"/>
    </ligand>
</feature>
<evidence type="ECO:0000256" key="4">
    <source>
        <dbReference type="ARBA" id="ARBA00048391"/>
    </source>
</evidence>
<dbReference type="Pfam" id="PF13847">
    <property type="entry name" value="Methyltransf_31"/>
    <property type="match status" value="1"/>
</dbReference>
<feature type="binding site" evidence="5">
    <location>
        <position position="148"/>
    </location>
    <ligand>
        <name>S-adenosyl-L-methionine</name>
        <dbReference type="ChEBI" id="CHEBI:59789"/>
    </ligand>
</feature>
<dbReference type="HAMAP" id="MF_02126">
    <property type="entry name" value="RF_methyltr_PrmC"/>
    <property type="match status" value="1"/>
</dbReference>
<feature type="domain" description="Methyltransferase" evidence="6">
    <location>
        <begin position="119"/>
        <end position="203"/>
    </location>
</feature>
<comment type="catalytic activity">
    <reaction evidence="4 5">
        <text>L-glutaminyl-[peptide chain release factor] + S-adenosyl-L-methionine = N(5)-methyl-L-glutaminyl-[peptide chain release factor] + S-adenosyl-L-homocysteine + H(+)</text>
        <dbReference type="Rhea" id="RHEA:42896"/>
        <dbReference type="Rhea" id="RHEA-COMP:10271"/>
        <dbReference type="Rhea" id="RHEA-COMP:10272"/>
        <dbReference type="ChEBI" id="CHEBI:15378"/>
        <dbReference type="ChEBI" id="CHEBI:30011"/>
        <dbReference type="ChEBI" id="CHEBI:57856"/>
        <dbReference type="ChEBI" id="CHEBI:59789"/>
        <dbReference type="ChEBI" id="CHEBI:61891"/>
        <dbReference type="EC" id="2.1.1.297"/>
    </reaction>
</comment>
<dbReference type="CDD" id="cd02440">
    <property type="entry name" value="AdoMet_MTases"/>
    <property type="match status" value="1"/>
</dbReference>
<dbReference type="EMBL" id="CP001674">
    <property type="protein sequence ID" value="ACT51757.1"/>
    <property type="molecule type" value="Genomic_DNA"/>
</dbReference>
<dbReference type="NCBIfam" id="TIGR00536">
    <property type="entry name" value="hemK_fam"/>
    <property type="match status" value="1"/>
</dbReference>
<evidence type="ECO:0000313" key="9">
    <source>
        <dbReference type="Proteomes" id="UP000002743"/>
    </source>
</evidence>
<dbReference type="PANTHER" id="PTHR18895">
    <property type="entry name" value="HEMK METHYLTRANSFERASE"/>
    <property type="match status" value="1"/>
</dbReference>
<sequence>MSTIQQALREAQQQLGSRLNLESREARNEARMLMSQALGNVEHAWLIAHESDALPSAVASAFHDLLHRRLAGEPIAYILGNREFFGLRLAVSPATLIPRPDTETLVEAALARIPSEDTREVLDLGTGTGAIALAIAAHRPKSRVIGVDASAAALQVARQNAEALGLAITEPDTHGITKGNVEFRLGSWFTPLAGLKFDVIVSNPPYIRKDDPHLQQGDLRHEPFSALASGADGLDDIRIIVQHAPAHFQPSGWLLLEHGYDQADAVATLMRDTGFSDVQHAHDLAGIARVTLGLWTG</sequence>
<feature type="domain" description="Release factor glutamine methyltransferase N-terminal" evidence="7">
    <location>
        <begin position="6"/>
        <end position="80"/>
    </location>
</feature>
<keyword evidence="2 5" id="KW-0808">Transferase</keyword>
<evidence type="ECO:0000256" key="2">
    <source>
        <dbReference type="ARBA" id="ARBA00022679"/>
    </source>
</evidence>
<protein>
    <recommendedName>
        <fullName evidence="5">Release factor glutamine methyltransferase</fullName>
        <shortName evidence="5">RF MTase</shortName>
        <ecNumber evidence="5">2.1.1.297</ecNumber>
    </recommendedName>
    <alternativeName>
        <fullName evidence="5">N5-glutamine methyltransferase PrmC</fullName>
    </alternativeName>
    <alternativeName>
        <fullName evidence="5">Protein-(glutamine-N5) MTase PrmC</fullName>
    </alternativeName>
    <alternativeName>
        <fullName evidence="5">Protein-glutamine N-methyltransferase PrmC</fullName>
    </alternativeName>
</protein>
<reference evidence="8 9" key="2">
    <citation type="journal article" date="2011" name="J. Bacteriol.">
        <title>Genomes of three methylotrophs from a single niche uncover genetic and metabolic divergence of Methylophilaceae.</title>
        <authorList>
            <person name="Lapidus A."/>
            <person name="Clum A."/>
            <person name="Labutti K."/>
            <person name="Kaluzhnaya M.G."/>
            <person name="Lim S."/>
            <person name="Beck D.A."/>
            <person name="Glavina Del Rio T."/>
            <person name="Nolan M."/>
            <person name="Mavromatis K."/>
            <person name="Huntemann M."/>
            <person name="Lucas S."/>
            <person name="Lidstrom M.E."/>
            <person name="Ivanova N."/>
            <person name="Chistoserdova L."/>
        </authorList>
    </citation>
    <scope>NUCLEOTIDE SEQUENCE [LARGE SCALE GENOMIC DNA]</scope>
    <source>
        <strain evidence="8 9">SIP3-4</strain>
    </source>
</reference>
<feature type="binding site" evidence="5">
    <location>
        <position position="203"/>
    </location>
    <ligand>
        <name>S-adenosyl-L-methionine</name>
        <dbReference type="ChEBI" id="CHEBI:59789"/>
    </ligand>
</feature>
<evidence type="ECO:0000256" key="5">
    <source>
        <dbReference type="HAMAP-Rule" id="MF_02126"/>
    </source>
</evidence>
<dbReference type="FunFam" id="3.40.50.150:FF:000053">
    <property type="entry name" value="Release factor glutamine methyltransferase"/>
    <property type="match status" value="1"/>
</dbReference>
<dbReference type="OrthoDB" id="9800643at2"/>
<evidence type="ECO:0000256" key="1">
    <source>
        <dbReference type="ARBA" id="ARBA00022603"/>
    </source>
</evidence>
<dbReference type="KEGG" id="mei:Msip34_2520"/>
<comment type="function">
    <text evidence="5">Methylates the class 1 translation termination release factors RF1/PrfA and RF2/PrfB on the glutamine residue of the universally conserved GGQ motif.</text>
</comment>
<dbReference type="GO" id="GO:0003676">
    <property type="term" value="F:nucleic acid binding"/>
    <property type="evidence" value="ECO:0007669"/>
    <property type="project" value="InterPro"/>
</dbReference>
<accession>C6XAY7</accession>
<organism evidence="8 9">
    <name type="scientific">Methylovorus glucosotrophus (strain SIP3-4)</name>
    <dbReference type="NCBI Taxonomy" id="582744"/>
    <lineage>
        <taxon>Bacteria</taxon>
        <taxon>Pseudomonadati</taxon>
        <taxon>Pseudomonadota</taxon>
        <taxon>Betaproteobacteria</taxon>
        <taxon>Nitrosomonadales</taxon>
        <taxon>Methylophilaceae</taxon>
        <taxon>Methylovorus</taxon>
    </lineage>
</organism>
<dbReference type="InterPro" id="IPR025714">
    <property type="entry name" value="Methyltranfer_dom"/>
</dbReference>
<dbReference type="GO" id="GO:0102559">
    <property type="term" value="F:peptide chain release factor N(5)-glutamine methyltransferase activity"/>
    <property type="evidence" value="ECO:0007669"/>
    <property type="project" value="UniProtKB-EC"/>
</dbReference>
<evidence type="ECO:0000259" key="6">
    <source>
        <dbReference type="Pfam" id="PF13847"/>
    </source>
</evidence>
<dbReference type="Gene3D" id="3.40.50.150">
    <property type="entry name" value="Vaccinia Virus protein VP39"/>
    <property type="match status" value="1"/>
</dbReference>
<dbReference type="InterPro" id="IPR019874">
    <property type="entry name" value="RF_methyltr_PrmC"/>
</dbReference>
<evidence type="ECO:0000256" key="3">
    <source>
        <dbReference type="ARBA" id="ARBA00022691"/>
    </source>
</evidence>
<gene>
    <name evidence="5" type="primary">prmC</name>
    <name evidence="8" type="ordered locus">Msip34_2520</name>
</gene>
<dbReference type="HOGENOM" id="CLU_018398_3_1_4"/>
<feature type="binding site" evidence="5">
    <location>
        <position position="188"/>
    </location>
    <ligand>
        <name>S-adenosyl-L-methionine</name>
        <dbReference type="ChEBI" id="CHEBI:59789"/>
    </ligand>
</feature>
<evidence type="ECO:0000259" key="7">
    <source>
        <dbReference type="Pfam" id="PF17827"/>
    </source>
</evidence>
<dbReference type="InterPro" id="IPR050320">
    <property type="entry name" value="N5-glutamine_MTase"/>
</dbReference>
<dbReference type="RefSeq" id="WP_015831007.1">
    <property type="nucleotide sequence ID" value="NC_012969.1"/>
</dbReference>
<dbReference type="Pfam" id="PF17827">
    <property type="entry name" value="PrmC_N"/>
    <property type="match status" value="1"/>
</dbReference>
<dbReference type="NCBIfam" id="TIGR03534">
    <property type="entry name" value="RF_mod_PrmC"/>
    <property type="match status" value="1"/>
</dbReference>
<evidence type="ECO:0000313" key="8">
    <source>
        <dbReference type="EMBL" id="ACT51757.1"/>
    </source>
</evidence>
<dbReference type="STRING" id="582744.Msip34_2520"/>
<dbReference type="Proteomes" id="UP000002743">
    <property type="component" value="Chromosome"/>
</dbReference>
<reference evidence="9" key="1">
    <citation type="submission" date="2009-07" db="EMBL/GenBank/DDBJ databases">
        <title>Complete sequence of chromosome of Methylovorus sp. SIP3-4.</title>
        <authorList>
            <person name="Lucas S."/>
            <person name="Copeland A."/>
            <person name="Lapidus A."/>
            <person name="Glavina del Rio T."/>
            <person name="Tice H."/>
            <person name="Bruce D."/>
            <person name="Goodwin L."/>
            <person name="Pitluck S."/>
            <person name="Clum A."/>
            <person name="Larimer F."/>
            <person name="Land M."/>
            <person name="Hauser L."/>
            <person name="Kyrpides N."/>
            <person name="Mikhailova N."/>
            <person name="Kayluzhnaya M."/>
            <person name="Chistoserdova L."/>
        </authorList>
    </citation>
    <scope>NUCLEOTIDE SEQUENCE [LARGE SCALE GENOMIC DNA]</scope>
    <source>
        <strain evidence="9">SIP3-4</strain>
    </source>
</reference>
<dbReference type="InterPro" id="IPR002052">
    <property type="entry name" value="DNA_methylase_N6_adenine_CS"/>
</dbReference>
<dbReference type="GO" id="GO:0032259">
    <property type="term" value="P:methylation"/>
    <property type="evidence" value="ECO:0007669"/>
    <property type="project" value="UniProtKB-KW"/>
</dbReference>